<dbReference type="Proteomes" id="UP000199073">
    <property type="component" value="Unassembled WGS sequence"/>
</dbReference>
<accession>A0A1H0S2D2</accession>
<protein>
    <submittedName>
        <fullName evidence="1">Uncharacterized protein</fullName>
    </submittedName>
</protein>
<evidence type="ECO:0000313" key="1">
    <source>
        <dbReference type="EMBL" id="SDP35864.1"/>
    </source>
</evidence>
<name>A0A1H0S2D2_9BACT</name>
<organism evidence="1 2">
    <name type="scientific">Desulforhopalus singaporensis</name>
    <dbReference type="NCBI Taxonomy" id="91360"/>
    <lineage>
        <taxon>Bacteria</taxon>
        <taxon>Pseudomonadati</taxon>
        <taxon>Thermodesulfobacteriota</taxon>
        <taxon>Desulfobulbia</taxon>
        <taxon>Desulfobulbales</taxon>
        <taxon>Desulfocapsaceae</taxon>
        <taxon>Desulforhopalus</taxon>
    </lineage>
</organism>
<reference evidence="1 2" key="1">
    <citation type="submission" date="2016-10" db="EMBL/GenBank/DDBJ databases">
        <authorList>
            <person name="de Groot N.N."/>
        </authorList>
    </citation>
    <scope>NUCLEOTIDE SEQUENCE [LARGE SCALE GENOMIC DNA]</scope>
    <source>
        <strain evidence="1 2">DSM 12130</strain>
    </source>
</reference>
<dbReference type="STRING" id="91360.SAMN05660330_02500"/>
<keyword evidence="2" id="KW-1185">Reference proteome</keyword>
<gene>
    <name evidence="1" type="ORF">SAMN05660330_02500</name>
</gene>
<dbReference type="EMBL" id="FNJI01000017">
    <property type="protein sequence ID" value="SDP35864.1"/>
    <property type="molecule type" value="Genomic_DNA"/>
</dbReference>
<dbReference type="AlphaFoldDB" id="A0A1H0S2D2"/>
<sequence length="69" mass="8036">MWTKEKMQEYAAKRAMTVEDYQVWLDERLFGENATTDRQLEPDEAEYLAYMSGAMIASPEEMEPEEHGG</sequence>
<evidence type="ECO:0000313" key="2">
    <source>
        <dbReference type="Proteomes" id="UP000199073"/>
    </source>
</evidence>
<dbReference type="RefSeq" id="WP_092223312.1">
    <property type="nucleotide sequence ID" value="NZ_FNJI01000017.1"/>
</dbReference>
<proteinExistence type="predicted"/>